<protein>
    <recommendedName>
        <fullName evidence="3">Inhibitor of sigma-G Gin</fullName>
    </recommendedName>
</protein>
<keyword evidence="2" id="KW-1185">Reference proteome</keyword>
<name>A5D688_PELTS</name>
<proteinExistence type="predicted"/>
<dbReference type="AlphaFoldDB" id="A5D688"/>
<evidence type="ECO:0000313" key="1">
    <source>
        <dbReference type="EMBL" id="BAF58241.1"/>
    </source>
</evidence>
<dbReference type="Pfam" id="PF10764">
    <property type="entry name" value="Gin"/>
    <property type="match status" value="1"/>
</dbReference>
<dbReference type="Proteomes" id="UP000006556">
    <property type="component" value="Chromosome"/>
</dbReference>
<dbReference type="EMBL" id="AP009389">
    <property type="protein sequence ID" value="BAF58241.1"/>
    <property type="molecule type" value="Genomic_DNA"/>
</dbReference>
<dbReference type="HOGENOM" id="CLU_187385_2_0_9"/>
<organism evidence="1 2">
    <name type="scientific">Pelotomaculum thermopropionicum (strain DSM 13744 / JCM 10971 / SI)</name>
    <dbReference type="NCBI Taxonomy" id="370438"/>
    <lineage>
        <taxon>Bacteria</taxon>
        <taxon>Bacillati</taxon>
        <taxon>Bacillota</taxon>
        <taxon>Clostridia</taxon>
        <taxon>Eubacteriales</taxon>
        <taxon>Desulfotomaculaceae</taxon>
        <taxon>Pelotomaculum</taxon>
    </lineage>
</organism>
<gene>
    <name evidence="1" type="ordered locus">PTH_0060</name>
</gene>
<dbReference type="InterPro" id="IPR019700">
    <property type="entry name" value="Sigma-G_inhibitor_Gin"/>
</dbReference>
<reference evidence="2" key="1">
    <citation type="journal article" date="2008" name="Genome Res.">
        <title>The genome of Pelotomaculum thermopropionicum reveals niche-associated evolution in anaerobic microbiota.</title>
        <authorList>
            <person name="Kosaka T."/>
            <person name="Kato S."/>
            <person name="Shimoyama T."/>
            <person name="Ishii S."/>
            <person name="Abe T."/>
            <person name="Watanabe K."/>
        </authorList>
    </citation>
    <scope>NUCLEOTIDE SEQUENCE [LARGE SCALE GENOMIC DNA]</scope>
    <source>
        <strain evidence="2">DSM 13744 / JCM 10971 / SI</strain>
    </source>
</reference>
<accession>A5D688</accession>
<sequence length="64" mass="7169">MEAVFVPSACIICLRPRPDGGEGLLVRGCFICPECEARIVSLSADDPDYGRYRQSLKEIWRRPG</sequence>
<evidence type="ECO:0000313" key="2">
    <source>
        <dbReference type="Proteomes" id="UP000006556"/>
    </source>
</evidence>
<dbReference type="STRING" id="370438.PTH_0060"/>
<evidence type="ECO:0008006" key="3">
    <source>
        <dbReference type="Google" id="ProtNLM"/>
    </source>
</evidence>
<dbReference type="KEGG" id="pth:PTH_0060"/>